<gene>
    <name evidence="9" type="ORF">COCNU_02G011660</name>
</gene>
<dbReference type="AlphaFoldDB" id="A0A8K0I0E4"/>
<reference evidence="9" key="1">
    <citation type="journal article" date="2017" name="Gigascience">
        <title>The genome draft of coconut (Cocos nucifera).</title>
        <authorList>
            <person name="Xiao Y."/>
            <person name="Xu P."/>
            <person name="Fan H."/>
            <person name="Baudouin L."/>
            <person name="Xia W."/>
            <person name="Bocs S."/>
            <person name="Xu J."/>
            <person name="Li Q."/>
            <person name="Guo A."/>
            <person name="Zhou L."/>
            <person name="Li J."/>
            <person name="Wu Y."/>
            <person name="Ma Z."/>
            <person name="Armero A."/>
            <person name="Issali A.E."/>
            <person name="Liu N."/>
            <person name="Peng M."/>
            <person name="Yang Y."/>
        </authorList>
    </citation>
    <scope>NUCLEOTIDE SEQUENCE</scope>
    <source>
        <tissue evidence="9">Spear leaf of Hainan Tall coconut</tissue>
    </source>
</reference>
<organism evidence="9 10">
    <name type="scientific">Cocos nucifera</name>
    <name type="common">Coconut palm</name>
    <dbReference type="NCBI Taxonomy" id="13894"/>
    <lineage>
        <taxon>Eukaryota</taxon>
        <taxon>Viridiplantae</taxon>
        <taxon>Streptophyta</taxon>
        <taxon>Embryophyta</taxon>
        <taxon>Tracheophyta</taxon>
        <taxon>Spermatophyta</taxon>
        <taxon>Magnoliopsida</taxon>
        <taxon>Liliopsida</taxon>
        <taxon>Arecaceae</taxon>
        <taxon>Arecoideae</taxon>
        <taxon>Cocoseae</taxon>
        <taxon>Attaleinae</taxon>
        <taxon>Cocos</taxon>
    </lineage>
</organism>
<proteinExistence type="inferred from homology"/>
<evidence type="ECO:0000256" key="4">
    <source>
        <dbReference type="ARBA" id="ARBA00022531"/>
    </source>
</evidence>
<accession>A0A8K0I0E4</accession>
<evidence type="ECO:0000256" key="5">
    <source>
        <dbReference type="ARBA" id="ARBA00022640"/>
    </source>
</evidence>
<dbReference type="InterPro" id="IPR008796">
    <property type="entry name" value="PSAN"/>
</dbReference>
<dbReference type="OrthoDB" id="512227at2759"/>
<evidence type="ECO:0000256" key="3">
    <source>
        <dbReference type="ARBA" id="ARBA00022528"/>
    </source>
</evidence>
<name>A0A8K0I0E4_COCNU</name>
<sequence>MIRAQQFWAAGPKEARGIERRKTAPLGLAAALFTTAATTSSANAGIIEEYLETSKANKALNDKKRLAASGANFAGAYTVDFGTWKFPENFIGCQDLAKQKV</sequence>
<comment type="subcellular location">
    <subcellularLocation>
        <location evidence="1">Plastid</location>
        <location evidence="1">Chloroplast thylakoid membrane</location>
        <topology evidence="1">Peripheral membrane protein</topology>
        <orientation evidence="1">Lumenal side</orientation>
    </subcellularLocation>
</comment>
<evidence type="ECO:0000256" key="7">
    <source>
        <dbReference type="ARBA" id="ARBA00023078"/>
    </source>
</evidence>
<keyword evidence="7" id="KW-0793">Thylakoid</keyword>
<evidence type="ECO:0000256" key="1">
    <source>
        <dbReference type="ARBA" id="ARBA00004622"/>
    </source>
</evidence>
<evidence type="ECO:0000256" key="8">
    <source>
        <dbReference type="ARBA" id="ARBA00023136"/>
    </source>
</evidence>
<keyword evidence="10" id="KW-1185">Reference proteome</keyword>
<keyword evidence="8" id="KW-0472">Membrane</keyword>
<dbReference type="Gene3D" id="4.10.1190.10">
    <property type="entry name" value="Chlorophyll A-B binding protein"/>
    <property type="match status" value="1"/>
</dbReference>
<keyword evidence="6" id="KW-0603">Photosystem I</keyword>
<dbReference type="Proteomes" id="UP000797356">
    <property type="component" value="Chromosome 2"/>
</dbReference>
<dbReference type="PANTHER" id="PTHR36814">
    <property type="entry name" value="PHOTOSYSTEM I REACTION CENTER SUBUNIT N, CHLOROPLASTIC"/>
    <property type="match status" value="1"/>
</dbReference>
<keyword evidence="5" id="KW-0934">Plastid</keyword>
<evidence type="ECO:0000313" key="10">
    <source>
        <dbReference type="Proteomes" id="UP000797356"/>
    </source>
</evidence>
<evidence type="ECO:0000256" key="6">
    <source>
        <dbReference type="ARBA" id="ARBA00022836"/>
    </source>
</evidence>
<dbReference type="EMBL" id="CM017873">
    <property type="protein sequence ID" value="KAG1331198.1"/>
    <property type="molecule type" value="Genomic_DNA"/>
</dbReference>
<dbReference type="InterPro" id="IPR044907">
    <property type="entry name" value="PSAN_sf"/>
</dbReference>
<dbReference type="Pfam" id="PF05479">
    <property type="entry name" value="PsaN"/>
    <property type="match status" value="1"/>
</dbReference>
<dbReference type="PANTHER" id="PTHR36814:SF1">
    <property type="entry name" value="PHOTOSYSTEM I REACTION CENTER SUBUNIT N, CHLOROPLASTIC"/>
    <property type="match status" value="1"/>
</dbReference>
<dbReference type="GO" id="GO:0015979">
    <property type="term" value="P:photosynthesis"/>
    <property type="evidence" value="ECO:0007669"/>
    <property type="project" value="UniProtKB-KW"/>
</dbReference>
<reference evidence="9" key="2">
    <citation type="submission" date="2019-07" db="EMBL/GenBank/DDBJ databases">
        <authorList>
            <person name="Yang Y."/>
            <person name="Bocs S."/>
            <person name="Baudouin L."/>
        </authorList>
    </citation>
    <scope>NUCLEOTIDE SEQUENCE</scope>
    <source>
        <tissue evidence="9">Spear leaf of Hainan Tall coconut</tissue>
    </source>
</reference>
<protein>
    <submittedName>
        <fullName evidence="9">Putative Photosystem I reaction center subunit N, chloroplastic</fullName>
    </submittedName>
</protein>
<keyword evidence="4" id="KW-0602">Photosynthesis</keyword>
<comment type="caution">
    <text evidence="9">The sequence shown here is derived from an EMBL/GenBank/DDBJ whole genome shotgun (WGS) entry which is preliminary data.</text>
</comment>
<comment type="similarity">
    <text evidence="2">Belongs to the psaN family.</text>
</comment>
<dbReference type="GO" id="GO:0030093">
    <property type="term" value="C:chloroplast photosystem I"/>
    <property type="evidence" value="ECO:0007669"/>
    <property type="project" value="TreeGrafter"/>
</dbReference>
<evidence type="ECO:0000256" key="2">
    <source>
        <dbReference type="ARBA" id="ARBA00010661"/>
    </source>
</evidence>
<keyword evidence="3" id="KW-0150">Chloroplast</keyword>
<evidence type="ECO:0000313" key="9">
    <source>
        <dbReference type="EMBL" id="KAG1331198.1"/>
    </source>
</evidence>